<dbReference type="Pfam" id="PF08305">
    <property type="entry name" value="NPCBM"/>
    <property type="match status" value="1"/>
</dbReference>
<proteinExistence type="predicted"/>
<dbReference type="AlphaFoldDB" id="A0A2M9Q5P7"/>
<sequence length="199" mass="21819">MYFKIERGYDMNAKQVINPKGFRFNVLSLALVLIISVCTVFVSGNTTTLAAPVSVYLSDELTPTSVTGDIEQMTPNNSSYNRNQSFYKTQLSINGVKYEKGIGSHSNSSIKYDLNGPYTKFTVDVGIDDQVAAGHGSVNFVIIADGKILYISPVKKSHESAEHVEVDIAGKNTLELVAFNANDNIDNDHANWADAKLFK</sequence>
<evidence type="ECO:0000313" key="3">
    <source>
        <dbReference type="EMBL" id="PJO43401.1"/>
    </source>
</evidence>
<feature type="transmembrane region" description="Helical" evidence="1">
    <location>
        <begin position="21"/>
        <end position="42"/>
    </location>
</feature>
<dbReference type="SMART" id="SM00776">
    <property type="entry name" value="NPCBM"/>
    <property type="match status" value="1"/>
</dbReference>
<dbReference type="Gene3D" id="2.60.120.1060">
    <property type="entry name" value="NPCBM/NEW2 domain"/>
    <property type="match status" value="1"/>
</dbReference>
<protein>
    <recommendedName>
        <fullName evidence="2">Glycosyl hydrolase family 98 putative carbohydrate-binding module domain-containing protein</fullName>
    </recommendedName>
</protein>
<comment type="caution">
    <text evidence="3">The sequence shown here is derived from an EMBL/GenBank/DDBJ whole genome shotgun (WGS) entry which is preliminary data.</text>
</comment>
<organism evidence="3 4">
    <name type="scientific">Lysinibacillus xylanilyticus</name>
    <dbReference type="NCBI Taxonomy" id="582475"/>
    <lineage>
        <taxon>Bacteria</taxon>
        <taxon>Bacillati</taxon>
        <taxon>Bacillota</taxon>
        <taxon>Bacilli</taxon>
        <taxon>Bacillales</taxon>
        <taxon>Bacillaceae</taxon>
        <taxon>Lysinibacillus</taxon>
    </lineage>
</organism>
<dbReference type="InterPro" id="IPR038637">
    <property type="entry name" value="NPCBM_sf"/>
</dbReference>
<keyword evidence="1" id="KW-1133">Transmembrane helix</keyword>
<evidence type="ECO:0000256" key="1">
    <source>
        <dbReference type="SAM" id="Phobius"/>
    </source>
</evidence>
<reference evidence="3 4" key="1">
    <citation type="submission" date="2017-11" db="EMBL/GenBank/DDBJ databases">
        <title>Bacterial isolate from king chilli rhizosphere.</title>
        <authorList>
            <person name="Takhelmayum P."/>
            <person name="Sarangthem I."/>
        </authorList>
    </citation>
    <scope>NUCLEOTIDE SEQUENCE [LARGE SCALE GENOMIC DNA]</scope>
    <source>
        <strain evidence="4">t26</strain>
    </source>
</reference>
<dbReference type="Proteomes" id="UP000232101">
    <property type="component" value="Unassembled WGS sequence"/>
</dbReference>
<feature type="domain" description="Glycosyl hydrolase family 98 putative carbohydrate-binding module" evidence="2">
    <location>
        <begin position="51"/>
        <end position="199"/>
    </location>
</feature>
<dbReference type="InterPro" id="IPR008979">
    <property type="entry name" value="Galactose-bd-like_sf"/>
</dbReference>
<keyword evidence="1" id="KW-0812">Transmembrane</keyword>
<evidence type="ECO:0000313" key="4">
    <source>
        <dbReference type="Proteomes" id="UP000232101"/>
    </source>
</evidence>
<dbReference type="EMBL" id="PHQY01000612">
    <property type="protein sequence ID" value="PJO43401.1"/>
    <property type="molecule type" value="Genomic_DNA"/>
</dbReference>
<dbReference type="SUPFAM" id="SSF49785">
    <property type="entry name" value="Galactose-binding domain-like"/>
    <property type="match status" value="1"/>
</dbReference>
<gene>
    <name evidence="3" type="ORF">CWD94_12690</name>
</gene>
<dbReference type="InterPro" id="IPR013222">
    <property type="entry name" value="Glyco_hyd_98_carb-bd"/>
</dbReference>
<name>A0A2M9Q5P7_9BACI</name>
<keyword evidence="1" id="KW-0472">Membrane</keyword>
<accession>A0A2M9Q5P7</accession>
<evidence type="ECO:0000259" key="2">
    <source>
        <dbReference type="SMART" id="SM00776"/>
    </source>
</evidence>